<dbReference type="SFLD" id="SFLDG01067">
    <property type="entry name" value="SPASM/twitch_domain_containing"/>
    <property type="match status" value="1"/>
</dbReference>
<dbReference type="GO" id="GO:0003824">
    <property type="term" value="F:catalytic activity"/>
    <property type="evidence" value="ECO:0007669"/>
    <property type="project" value="InterPro"/>
</dbReference>
<dbReference type="SFLD" id="SFLDS00029">
    <property type="entry name" value="Radical_SAM"/>
    <property type="match status" value="1"/>
</dbReference>
<dbReference type="Pfam" id="PF13186">
    <property type="entry name" value="SPASM"/>
    <property type="match status" value="1"/>
</dbReference>
<dbReference type="AlphaFoldDB" id="A0A5E4LVA1"/>
<dbReference type="InterPro" id="IPR023885">
    <property type="entry name" value="4Fe4S-binding_SPASM_dom"/>
</dbReference>
<dbReference type="InterPro" id="IPR013785">
    <property type="entry name" value="Aldolase_TIM"/>
</dbReference>
<dbReference type="PANTHER" id="PTHR11228">
    <property type="entry name" value="RADICAL SAM DOMAIN PROTEIN"/>
    <property type="match status" value="1"/>
</dbReference>
<comment type="caution">
    <text evidence="8">The sequence shown here is derived from an EMBL/GenBank/DDBJ whole genome shotgun (WGS) entry which is preliminary data.</text>
</comment>
<evidence type="ECO:0000256" key="5">
    <source>
        <dbReference type="ARBA" id="ARBA00023004"/>
    </source>
</evidence>
<evidence type="ECO:0000313" key="8">
    <source>
        <dbReference type="EMBL" id="VVC03952.1"/>
    </source>
</evidence>
<keyword evidence="2" id="KW-0004">4Fe-4S</keyword>
<keyword evidence="3" id="KW-0949">S-adenosyl-L-methionine</keyword>
<keyword evidence="4" id="KW-0479">Metal-binding</keyword>
<proteinExistence type="predicted"/>
<dbReference type="InterPro" id="IPR007197">
    <property type="entry name" value="rSAM"/>
</dbReference>
<comment type="cofactor">
    <cofactor evidence="1">
        <name>[4Fe-4S] cluster</name>
        <dbReference type="ChEBI" id="CHEBI:49883"/>
    </cofactor>
</comment>
<accession>A0A5E4LVA1</accession>
<dbReference type="InterPro" id="IPR058240">
    <property type="entry name" value="rSAM_sf"/>
</dbReference>
<dbReference type="InterPro" id="IPR017200">
    <property type="entry name" value="PqqE-like"/>
</dbReference>
<dbReference type="SFLD" id="SFLDG01386">
    <property type="entry name" value="main_SPASM_domain-containing"/>
    <property type="match status" value="1"/>
</dbReference>
<dbReference type="PROSITE" id="PS51918">
    <property type="entry name" value="RADICAL_SAM"/>
    <property type="match status" value="1"/>
</dbReference>
<dbReference type="PIRSF" id="PIRSF037420">
    <property type="entry name" value="PQQ_syn_pqqE"/>
    <property type="match status" value="1"/>
</dbReference>
<evidence type="ECO:0000256" key="6">
    <source>
        <dbReference type="ARBA" id="ARBA00023014"/>
    </source>
</evidence>
<dbReference type="GO" id="GO:0046872">
    <property type="term" value="F:metal ion binding"/>
    <property type="evidence" value="ECO:0007669"/>
    <property type="project" value="UniProtKB-KW"/>
</dbReference>
<evidence type="ECO:0000256" key="4">
    <source>
        <dbReference type="ARBA" id="ARBA00022723"/>
    </source>
</evidence>
<dbReference type="PANTHER" id="PTHR11228:SF7">
    <property type="entry name" value="PQQA PEPTIDE CYCLASE"/>
    <property type="match status" value="1"/>
</dbReference>
<evidence type="ECO:0000256" key="3">
    <source>
        <dbReference type="ARBA" id="ARBA00022691"/>
    </source>
</evidence>
<evidence type="ECO:0000256" key="2">
    <source>
        <dbReference type="ARBA" id="ARBA00022485"/>
    </source>
</evidence>
<evidence type="ECO:0000256" key="1">
    <source>
        <dbReference type="ARBA" id="ARBA00001966"/>
    </source>
</evidence>
<dbReference type="CDD" id="cd01335">
    <property type="entry name" value="Radical_SAM"/>
    <property type="match status" value="1"/>
</dbReference>
<protein>
    <submittedName>
        <fullName evidence="8">Coenzyme PQQ synthesis protein E</fullName>
    </submittedName>
</protein>
<organism evidence="8 9">
    <name type="scientific">Candidatus Bilamarchaeum dharawalense</name>
    <dbReference type="NCBI Taxonomy" id="2885759"/>
    <lineage>
        <taxon>Archaea</taxon>
        <taxon>Candidatus Micrarchaeota</taxon>
        <taxon>Candidatus Micrarchaeia</taxon>
        <taxon>Candidatus Anstonellales</taxon>
        <taxon>Candidatus Bilamarchaeaceae</taxon>
        <taxon>Candidatus Bilamarchaeum</taxon>
    </lineage>
</organism>
<dbReference type="Pfam" id="PF04055">
    <property type="entry name" value="Radical_SAM"/>
    <property type="match status" value="1"/>
</dbReference>
<dbReference type="InterPro" id="IPR050377">
    <property type="entry name" value="Radical_SAM_PqqE_MftC-like"/>
</dbReference>
<dbReference type="Gene3D" id="3.20.20.70">
    <property type="entry name" value="Aldolase class I"/>
    <property type="match status" value="1"/>
</dbReference>
<dbReference type="InterPro" id="IPR006638">
    <property type="entry name" value="Elp3/MiaA/NifB-like_rSAM"/>
</dbReference>
<dbReference type="Proteomes" id="UP000789941">
    <property type="component" value="Unassembled WGS sequence"/>
</dbReference>
<dbReference type="EMBL" id="CABMJJ010000009">
    <property type="protein sequence ID" value="VVC03952.1"/>
    <property type="molecule type" value="Genomic_DNA"/>
</dbReference>
<evidence type="ECO:0000259" key="7">
    <source>
        <dbReference type="PROSITE" id="PS51918"/>
    </source>
</evidence>
<feature type="domain" description="Radical SAM core" evidence="7">
    <location>
        <begin position="1"/>
        <end position="205"/>
    </location>
</feature>
<keyword evidence="5" id="KW-0408">Iron</keyword>
<evidence type="ECO:0000313" key="9">
    <source>
        <dbReference type="Proteomes" id="UP000789941"/>
    </source>
</evidence>
<sequence length="313" mass="35156">MLGWEATKRCIFDCVHCGVTKHQLKNELTTAQIKSLINQAADFGISIFAITGGEPLIRKDLVEIIAYASKKGLKVTLATNGLLLDKSLVDRLIKAGVVTFMLSLDGPKEIHNKIRRNSKSFDHVFNAIKLIRGKSAVVISTTLMALNQYSLPDLHNLLVNEKIDLWRLNPLLPIGNALDNKVSLTRPLNEILGEIHALRKRKQVKIMLCESLPYTPGYTVRDLPVYCPVGFTVMTIGVDGTIRGCPEQGDSEDWVEGNGLTEPLQIIWQKKFSRYRNYEWKSDPSCAKCNATKLCMGGCWILRNYKKQCIKIK</sequence>
<dbReference type="SMART" id="SM00729">
    <property type="entry name" value="Elp3"/>
    <property type="match status" value="1"/>
</dbReference>
<name>A0A5E4LVA1_9ARCH</name>
<dbReference type="NCBIfam" id="TIGR04085">
    <property type="entry name" value="rSAM_more_4Fe4S"/>
    <property type="match status" value="1"/>
</dbReference>
<gene>
    <name evidence="8" type="primary">pqqE_2</name>
    <name evidence="8" type="ORF">LFW2832_00628</name>
</gene>
<keyword evidence="6" id="KW-0411">Iron-sulfur</keyword>
<dbReference type="SUPFAM" id="SSF102114">
    <property type="entry name" value="Radical SAM enzymes"/>
    <property type="match status" value="1"/>
</dbReference>
<dbReference type="GO" id="GO:0051539">
    <property type="term" value="F:4 iron, 4 sulfur cluster binding"/>
    <property type="evidence" value="ECO:0007669"/>
    <property type="project" value="UniProtKB-KW"/>
</dbReference>
<reference evidence="8 9" key="1">
    <citation type="submission" date="2019-08" db="EMBL/GenBank/DDBJ databases">
        <authorList>
            <person name="Vazquez-Campos X."/>
        </authorList>
    </citation>
    <scope>NUCLEOTIDE SEQUENCE [LARGE SCALE GENOMIC DNA]</scope>
    <source>
        <strain evidence="8">LFW-283_2</strain>
    </source>
</reference>